<reference evidence="10" key="1">
    <citation type="journal article" date="2019" name="Int. J. Syst. Evol. Microbiol.">
        <title>The Global Catalogue of Microorganisms (GCM) 10K type strain sequencing project: providing services to taxonomists for standard genome sequencing and annotation.</title>
        <authorList>
            <consortium name="The Broad Institute Genomics Platform"/>
            <consortium name="The Broad Institute Genome Sequencing Center for Infectious Disease"/>
            <person name="Wu L."/>
            <person name="Ma J."/>
        </authorList>
    </citation>
    <scope>NUCLEOTIDE SEQUENCE [LARGE SCALE GENOMIC DNA]</scope>
    <source>
        <strain evidence="10">KCTC 42195</strain>
    </source>
</reference>
<keyword evidence="2" id="KW-0813">Transport</keyword>
<dbReference type="PANTHER" id="PTHR23517">
    <property type="entry name" value="RESISTANCE PROTEIN MDTM, PUTATIVE-RELATED-RELATED"/>
    <property type="match status" value="1"/>
</dbReference>
<feature type="transmembrane region" description="Helical" evidence="7">
    <location>
        <begin position="153"/>
        <end position="170"/>
    </location>
</feature>
<dbReference type="PROSITE" id="PS50850">
    <property type="entry name" value="MFS"/>
    <property type="match status" value="1"/>
</dbReference>
<feature type="transmembrane region" description="Helical" evidence="7">
    <location>
        <begin position="262"/>
        <end position="282"/>
    </location>
</feature>
<feature type="transmembrane region" description="Helical" evidence="7">
    <location>
        <begin position="56"/>
        <end position="77"/>
    </location>
</feature>
<feature type="domain" description="Major facilitator superfamily (MFS) profile" evidence="8">
    <location>
        <begin position="23"/>
        <end position="405"/>
    </location>
</feature>
<dbReference type="EMBL" id="JBHRYH010000044">
    <property type="protein sequence ID" value="MFC3627267.1"/>
    <property type="molecule type" value="Genomic_DNA"/>
</dbReference>
<dbReference type="InterPro" id="IPR050171">
    <property type="entry name" value="MFS_Transporters"/>
</dbReference>
<dbReference type="Gene3D" id="1.20.1250.20">
    <property type="entry name" value="MFS general substrate transporter like domains"/>
    <property type="match status" value="1"/>
</dbReference>
<keyword evidence="10" id="KW-1185">Reference proteome</keyword>
<evidence type="ECO:0000256" key="6">
    <source>
        <dbReference type="ARBA" id="ARBA00023136"/>
    </source>
</evidence>
<feature type="transmembrane region" description="Helical" evidence="7">
    <location>
        <begin position="314"/>
        <end position="331"/>
    </location>
</feature>
<comment type="caution">
    <text evidence="9">The sequence shown here is derived from an EMBL/GenBank/DDBJ whole genome shotgun (WGS) entry which is preliminary data.</text>
</comment>
<feature type="transmembrane region" description="Helical" evidence="7">
    <location>
        <begin position="176"/>
        <end position="196"/>
    </location>
</feature>
<dbReference type="InterPro" id="IPR036259">
    <property type="entry name" value="MFS_trans_sf"/>
</dbReference>
<evidence type="ECO:0000256" key="5">
    <source>
        <dbReference type="ARBA" id="ARBA00022989"/>
    </source>
</evidence>
<evidence type="ECO:0000259" key="8">
    <source>
        <dbReference type="PROSITE" id="PS50850"/>
    </source>
</evidence>
<proteinExistence type="predicted"/>
<dbReference type="RefSeq" id="WP_390280745.1">
    <property type="nucleotide sequence ID" value="NZ_JBHRYH010000044.1"/>
</dbReference>
<dbReference type="PANTHER" id="PTHR23517:SF3">
    <property type="entry name" value="INTEGRAL MEMBRANE TRANSPORT PROTEIN"/>
    <property type="match status" value="1"/>
</dbReference>
<protein>
    <submittedName>
        <fullName evidence="9">MFS transporter</fullName>
    </submittedName>
</protein>
<evidence type="ECO:0000256" key="7">
    <source>
        <dbReference type="SAM" id="Phobius"/>
    </source>
</evidence>
<dbReference type="InterPro" id="IPR011701">
    <property type="entry name" value="MFS"/>
</dbReference>
<keyword evidence="6 7" id="KW-0472">Membrane</keyword>
<evidence type="ECO:0000313" key="9">
    <source>
        <dbReference type="EMBL" id="MFC3627267.1"/>
    </source>
</evidence>
<evidence type="ECO:0000256" key="2">
    <source>
        <dbReference type="ARBA" id="ARBA00022448"/>
    </source>
</evidence>
<keyword evidence="5 7" id="KW-1133">Transmembrane helix</keyword>
<feature type="transmembrane region" description="Helical" evidence="7">
    <location>
        <begin position="89"/>
        <end position="119"/>
    </location>
</feature>
<dbReference type="Pfam" id="PF07690">
    <property type="entry name" value="MFS_1"/>
    <property type="match status" value="1"/>
</dbReference>
<feature type="transmembrane region" description="Helical" evidence="7">
    <location>
        <begin position="289"/>
        <end position="308"/>
    </location>
</feature>
<evidence type="ECO:0000256" key="3">
    <source>
        <dbReference type="ARBA" id="ARBA00022475"/>
    </source>
</evidence>
<feature type="transmembrane region" description="Helical" evidence="7">
    <location>
        <begin position="230"/>
        <end position="250"/>
    </location>
</feature>
<name>A0ABV7TWX6_9NEIS</name>
<evidence type="ECO:0000313" key="10">
    <source>
        <dbReference type="Proteomes" id="UP001595636"/>
    </source>
</evidence>
<accession>A0ABV7TWX6</accession>
<feature type="transmembrane region" description="Helical" evidence="7">
    <location>
        <begin position="352"/>
        <end position="375"/>
    </location>
</feature>
<organism evidence="9 10">
    <name type="scientific">Vogesella amnigena</name>
    <dbReference type="NCBI Taxonomy" id="1507449"/>
    <lineage>
        <taxon>Bacteria</taxon>
        <taxon>Pseudomonadati</taxon>
        <taxon>Pseudomonadota</taxon>
        <taxon>Betaproteobacteria</taxon>
        <taxon>Neisseriales</taxon>
        <taxon>Chromobacteriaceae</taxon>
        <taxon>Vogesella</taxon>
    </lineage>
</organism>
<evidence type="ECO:0000256" key="1">
    <source>
        <dbReference type="ARBA" id="ARBA00004651"/>
    </source>
</evidence>
<keyword evidence="3" id="KW-1003">Cell membrane</keyword>
<dbReference type="InterPro" id="IPR020846">
    <property type="entry name" value="MFS_dom"/>
</dbReference>
<feature type="transmembrane region" description="Helical" evidence="7">
    <location>
        <begin position="381"/>
        <end position="401"/>
    </location>
</feature>
<keyword evidence="4 7" id="KW-0812">Transmembrane</keyword>
<evidence type="ECO:0000256" key="4">
    <source>
        <dbReference type="ARBA" id="ARBA00022692"/>
    </source>
</evidence>
<dbReference type="SUPFAM" id="SSF103473">
    <property type="entry name" value="MFS general substrate transporter"/>
    <property type="match status" value="1"/>
</dbReference>
<comment type="subcellular location">
    <subcellularLocation>
        <location evidence="1">Cell membrane</location>
        <topology evidence="1">Multi-pass membrane protein</topology>
    </subcellularLocation>
</comment>
<gene>
    <name evidence="9" type="ORF">ACFOKJ_14205</name>
</gene>
<feature type="transmembrane region" description="Helical" evidence="7">
    <location>
        <begin position="24"/>
        <end position="44"/>
    </location>
</feature>
<sequence length="407" mass="44110">MPTTLALTLGRRMLSPFRSLPPTVYVQVVATLMNTMGGIAKLFLPLYFLERYQLPYSSIGLLMSCYGLGCFVGAYAGGALSDRLDARKLAASLLLASGLLTCSLALPLPVWAFVPLLLLTGLADGGFRPGNMRLILEPCAPDKRPTAQGLYRVAFNLGASLAGITGGLLAPYGYQWVFIAQGVCSMLACGWMLWAYRRYGFDLPARPAPHAAQAPAGHGSPWRDGAFLQFMLGLLLIVAVFDQMYGTLGLFLRQHYGLGPQWLGYLFTLNGLMVVGLQVWVAQRVGRWGLARCSQLAVLCMGSSFLLLNAGHGTLWAVLAMVLLTLGELLMSPTWSSIVMLRSEGRQRGRYLGIYNAAWSGRALYAPAVGTWAYGQFGGAMLWWLCAGIGIITALLQAAPLRRMLAR</sequence>
<dbReference type="Proteomes" id="UP001595636">
    <property type="component" value="Unassembled WGS sequence"/>
</dbReference>